<dbReference type="RefSeq" id="WP_184699897.1">
    <property type="nucleotide sequence ID" value="NZ_BAABEG010000001.1"/>
</dbReference>
<accession>A0A7X0F977</accession>
<dbReference type="AlphaFoldDB" id="A0A7X0F977"/>
<dbReference type="PIRSF" id="PIRSF028291">
    <property type="entry name" value="UCP028291"/>
    <property type="match status" value="1"/>
</dbReference>
<dbReference type="Proteomes" id="UP000536262">
    <property type="component" value="Unassembled WGS sequence"/>
</dbReference>
<sequence length="94" mass="10544">MVQSSGRFETEHGAKYLTQLCKHFAHKIEVSHADRRGECHFPFGHAVLEADDAALTIELDAPDADQLARTKSVIDDHLARFAFREPGRAIQWSA</sequence>
<evidence type="ECO:0000313" key="1">
    <source>
        <dbReference type="EMBL" id="MBB6355315.1"/>
    </source>
</evidence>
<dbReference type="InterPro" id="IPR014543">
    <property type="entry name" value="UCP028291"/>
</dbReference>
<reference evidence="1 2" key="1">
    <citation type="submission" date="2020-08" db="EMBL/GenBank/DDBJ databases">
        <title>Genomic Encyclopedia of Type Strains, Phase IV (KMG-IV): sequencing the most valuable type-strain genomes for metagenomic binning, comparative biology and taxonomic classification.</title>
        <authorList>
            <person name="Goeker M."/>
        </authorList>
    </citation>
    <scope>NUCLEOTIDE SEQUENCE [LARGE SCALE GENOMIC DNA]</scope>
    <source>
        <strain evidence="1 2">DSM 7051</strain>
    </source>
</reference>
<dbReference type="Gene3D" id="3.30.310.50">
    <property type="entry name" value="Alpha-D-phosphohexomutase, C-terminal domain"/>
    <property type="match status" value="1"/>
</dbReference>
<dbReference type="EMBL" id="JACHOU010000007">
    <property type="protein sequence ID" value="MBB6355315.1"/>
    <property type="molecule type" value="Genomic_DNA"/>
</dbReference>
<comment type="caution">
    <text evidence="1">The sequence shown here is derived from an EMBL/GenBank/DDBJ whole genome shotgun (WGS) entry which is preliminary data.</text>
</comment>
<name>A0A7X0F977_9HYPH</name>
<protein>
    <recommendedName>
        <fullName evidence="3">2,4-dihydroxyhept-2-ene-1,7-dioic acid aldolase</fullName>
    </recommendedName>
</protein>
<gene>
    <name evidence="1" type="ORF">GGR00_003117</name>
</gene>
<dbReference type="Pfam" id="PF09981">
    <property type="entry name" value="DUF2218"/>
    <property type="match status" value="1"/>
</dbReference>
<proteinExistence type="predicted"/>
<keyword evidence="2" id="KW-1185">Reference proteome</keyword>
<organism evidence="1 2">
    <name type="scientific">Aminobacter aganoensis</name>
    <dbReference type="NCBI Taxonomy" id="83264"/>
    <lineage>
        <taxon>Bacteria</taxon>
        <taxon>Pseudomonadati</taxon>
        <taxon>Pseudomonadota</taxon>
        <taxon>Alphaproteobacteria</taxon>
        <taxon>Hyphomicrobiales</taxon>
        <taxon>Phyllobacteriaceae</taxon>
        <taxon>Aminobacter</taxon>
    </lineage>
</organism>
<evidence type="ECO:0000313" key="2">
    <source>
        <dbReference type="Proteomes" id="UP000536262"/>
    </source>
</evidence>
<evidence type="ECO:0008006" key="3">
    <source>
        <dbReference type="Google" id="ProtNLM"/>
    </source>
</evidence>